<accession>A0ABR5TK22</accession>
<comment type="caution">
    <text evidence="4">The sequence shown here is derived from an EMBL/GenBank/DDBJ whole genome shotgun (WGS) entry which is preliminary data.</text>
</comment>
<dbReference type="EMBL" id="LHYI01000003">
    <property type="protein sequence ID" value="KXB08911.1"/>
    <property type="molecule type" value="Genomic_DNA"/>
</dbReference>
<proteinExistence type="predicted"/>
<dbReference type="Proteomes" id="UP000070633">
    <property type="component" value="Unassembled WGS sequence"/>
</dbReference>
<evidence type="ECO:0000313" key="4">
    <source>
        <dbReference type="EMBL" id="KXB08911.1"/>
    </source>
</evidence>
<sequence>MKSIGILWIDDEIDLLKPQILFLEEKGYKVFTVSNADDAIELVRNKSFDIILLDEQMPGVNGLEALSKIKNYSPATPIIMVTKSEEEDIMEEAIGAKIDDYLIKPVNPKQILLTIKKNVETKKIIAEKTISNYQTNFQEISQLINQAKTYSDWMEIYEKIVYWDLELEGQSESGMNEVLEMQKSEANNEFSKFIEDNYINWFSESDQSPLLSPNIMKNKVFPLLEHGERVCLILIDNFRYDHWKKLSPLLREYYSIENEEMYFSILPTATQYSRNSIFGGLMPLEISEIYPRLWLHDEEEGGKNLKEKSLLKNHIDRQGLDMKFYYEKLGSSKKGTKLLQNLSNLKNYPLSVLIVNYIDMLSHARTEIEVIKELASGEAAYRSLTLSWFSHSSLFTLIKELANKDIKLIITTDHGNIQVKNPRKVIGDKKTSVNLRYKNGKNLSYNPSEIIEINEPESIHLPKTHLSTKYIFCRNQDYFVYPNNYNYYVNYYKNTFQHGGISMEEMLIPFIKLKPKK</sequence>
<evidence type="ECO:0000256" key="2">
    <source>
        <dbReference type="PROSITE-ProRule" id="PRU00169"/>
    </source>
</evidence>
<name>A0ABR5TK22_9EURY</name>
<dbReference type="InterPro" id="IPR011006">
    <property type="entry name" value="CheY-like_superfamily"/>
</dbReference>
<dbReference type="SMART" id="SM00448">
    <property type="entry name" value="REC"/>
    <property type="match status" value="1"/>
</dbReference>
<dbReference type="PANTHER" id="PTHR44591:SF3">
    <property type="entry name" value="RESPONSE REGULATORY DOMAIN-CONTAINING PROTEIN"/>
    <property type="match status" value="1"/>
</dbReference>
<feature type="modified residue" description="4-aspartylphosphate" evidence="2">
    <location>
        <position position="54"/>
    </location>
</feature>
<dbReference type="PANTHER" id="PTHR44591">
    <property type="entry name" value="STRESS RESPONSE REGULATOR PROTEIN 1"/>
    <property type="match status" value="1"/>
</dbReference>
<dbReference type="Gene3D" id="3.40.720.10">
    <property type="entry name" value="Alkaline Phosphatase, subunit A"/>
    <property type="match status" value="1"/>
</dbReference>
<keyword evidence="1 2" id="KW-0597">Phosphoprotein</keyword>
<dbReference type="InterPro" id="IPR017850">
    <property type="entry name" value="Alkaline_phosphatase_core_sf"/>
</dbReference>
<protein>
    <submittedName>
        <fullName evidence="4">Chemotaxis protein CheY</fullName>
    </submittedName>
</protein>
<evidence type="ECO:0000313" key="5">
    <source>
        <dbReference type="Proteomes" id="UP000070633"/>
    </source>
</evidence>
<gene>
    <name evidence="4" type="ORF">AKJ55_00280</name>
</gene>
<dbReference type="SUPFAM" id="SSF52172">
    <property type="entry name" value="CheY-like"/>
    <property type="match status" value="1"/>
</dbReference>
<dbReference type="Pfam" id="PF08665">
    <property type="entry name" value="PglZ"/>
    <property type="match status" value="1"/>
</dbReference>
<organism evidence="4 5">
    <name type="scientific">candidate division MSBL1 archaeon SCGC-AAA382M17</name>
    <dbReference type="NCBI Taxonomy" id="1698284"/>
    <lineage>
        <taxon>Archaea</taxon>
        <taxon>Methanobacteriati</taxon>
        <taxon>Methanobacteriota</taxon>
        <taxon>candidate division MSBL1</taxon>
    </lineage>
</organism>
<evidence type="ECO:0000256" key="1">
    <source>
        <dbReference type="ARBA" id="ARBA00022553"/>
    </source>
</evidence>
<reference evidence="4 5" key="1">
    <citation type="journal article" date="2016" name="Sci. Rep.">
        <title>Metabolic traits of an uncultured archaeal lineage -MSBL1- from brine pools of the Red Sea.</title>
        <authorList>
            <person name="Mwirichia R."/>
            <person name="Alam I."/>
            <person name="Rashid M."/>
            <person name="Vinu M."/>
            <person name="Ba-Alawi W."/>
            <person name="Anthony Kamau A."/>
            <person name="Kamanda Ngugi D."/>
            <person name="Goker M."/>
            <person name="Klenk H.P."/>
            <person name="Bajic V."/>
            <person name="Stingl U."/>
        </authorList>
    </citation>
    <scope>NUCLEOTIDE SEQUENCE [LARGE SCALE GENOMIC DNA]</scope>
    <source>
        <strain evidence="4">SCGC-AAA382M17</strain>
    </source>
</reference>
<dbReference type="InterPro" id="IPR001789">
    <property type="entry name" value="Sig_transdc_resp-reg_receiver"/>
</dbReference>
<keyword evidence="5" id="KW-1185">Reference proteome</keyword>
<feature type="domain" description="Response regulatory" evidence="3">
    <location>
        <begin position="5"/>
        <end position="119"/>
    </location>
</feature>
<evidence type="ECO:0000259" key="3">
    <source>
        <dbReference type="PROSITE" id="PS50110"/>
    </source>
</evidence>
<dbReference type="SUPFAM" id="SSF53649">
    <property type="entry name" value="Alkaline phosphatase-like"/>
    <property type="match status" value="1"/>
</dbReference>
<dbReference type="Gene3D" id="3.40.50.2300">
    <property type="match status" value="1"/>
</dbReference>
<dbReference type="PROSITE" id="PS50110">
    <property type="entry name" value="RESPONSE_REGULATORY"/>
    <property type="match status" value="1"/>
</dbReference>
<dbReference type="InterPro" id="IPR050595">
    <property type="entry name" value="Bact_response_regulator"/>
</dbReference>
<dbReference type="CDD" id="cd00156">
    <property type="entry name" value="REC"/>
    <property type="match status" value="1"/>
</dbReference>
<dbReference type="Pfam" id="PF00072">
    <property type="entry name" value="Response_reg"/>
    <property type="match status" value="1"/>
</dbReference>